<keyword evidence="1" id="KW-0175">Coiled coil</keyword>
<comment type="caution">
    <text evidence="3">The sequence shown here is derived from an EMBL/GenBank/DDBJ whole genome shotgun (WGS) entry which is preliminary data.</text>
</comment>
<feature type="coiled-coil region" evidence="1">
    <location>
        <begin position="11"/>
        <end position="45"/>
    </location>
</feature>
<dbReference type="RefSeq" id="WP_209661535.1">
    <property type="nucleotide sequence ID" value="NZ_JAGGLI010000030.1"/>
</dbReference>
<feature type="region of interest" description="Disordered" evidence="2">
    <location>
        <begin position="85"/>
        <end position="107"/>
    </location>
</feature>
<gene>
    <name evidence="3" type="ORF">J2Z35_002309</name>
</gene>
<dbReference type="EMBL" id="JAGGLI010000030">
    <property type="protein sequence ID" value="MBP2028484.1"/>
    <property type="molecule type" value="Genomic_DNA"/>
</dbReference>
<organism evidence="3 4">
    <name type="scientific">Acetoanaerobium pronyense</name>
    <dbReference type="NCBI Taxonomy" id="1482736"/>
    <lineage>
        <taxon>Bacteria</taxon>
        <taxon>Bacillati</taxon>
        <taxon>Bacillota</taxon>
        <taxon>Clostridia</taxon>
        <taxon>Peptostreptococcales</taxon>
        <taxon>Filifactoraceae</taxon>
        <taxon>Acetoanaerobium</taxon>
    </lineage>
</organism>
<proteinExistence type="predicted"/>
<protein>
    <submittedName>
        <fullName evidence="3">Nuclease with TOPRIM domain</fullName>
    </submittedName>
</protein>
<reference evidence="3 4" key="1">
    <citation type="submission" date="2021-03" db="EMBL/GenBank/DDBJ databases">
        <title>Genomic Encyclopedia of Type Strains, Phase IV (KMG-IV): sequencing the most valuable type-strain genomes for metagenomic binning, comparative biology and taxonomic classification.</title>
        <authorList>
            <person name="Goeker M."/>
        </authorList>
    </citation>
    <scope>NUCLEOTIDE SEQUENCE [LARGE SCALE GENOMIC DNA]</scope>
    <source>
        <strain evidence="3 4">DSM 27512</strain>
    </source>
</reference>
<keyword evidence="4" id="KW-1185">Reference proteome</keyword>
<evidence type="ECO:0000256" key="1">
    <source>
        <dbReference type="SAM" id="Coils"/>
    </source>
</evidence>
<name>A0ABS4KL23_9FIRM</name>
<accession>A0ABS4KL23</accession>
<evidence type="ECO:0000256" key="2">
    <source>
        <dbReference type="SAM" id="MobiDB-lite"/>
    </source>
</evidence>
<sequence>MLNPDKIRNSISSVEEKIEKKRDSIEKIKKDIENLEGEIEKLNSVITGEFLNKIEMSPMDLLRLLEKKDSIFLDSSKIIINNPKFENTTENSSDNKEIHDFQDKNEE</sequence>
<feature type="compositionally biased region" description="Basic and acidic residues" evidence="2">
    <location>
        <begin position="93"/>
        <end position="107"/>
    </location>
</feature>
<evidence type="ECO:0000313" key="4">
    <source>
        <dbReference type="Proteomes" id="UP001314903"/>
    </source>
</evidence>
<dbReference type="Proteomes" id="UP001314903">
    <property type="component" value="Unassembled WGS sequence"/>
</dbReference>
<evidence type="ECO:0000313" key="3">
    <source>
        <dbReference type="EMBL" id="MBP2028484.1"/>
    </source>
</evidence>